<evidence type="ECO:0000256" key="4">
    <source>
        <dbReference type="ARBA" id="ARBA00022692"/>
    </source>
</evidence>
<evidence type="ECO:0000313" key="11">
    <source>
        <dbReference type="EMBL" id="SEH43001.1"/>
    </source>
</evidence>
<dbReference type="SMART" id="SM01207">
    <property type="entry name" value="G3P_acyltransf"/>
    <property type="match status" value="1"/>
</dbReference>
<dbReference type="EC" id="2.3.1.275" evidence="10"/>
<keyword evidence="6 10" id="KW-0443">Lipid metabolism</keyword>
<evidence type="ECO:0000256" key="9">
    <source>
        <dbReference type="ARBA" id="ARBA00023264"/>
    </source>
</evidence>
<feature type="transmembrane region" description="Helical" evidence="10">
    <location>
        <begin position="148"/>
        <end position="174"/>
    </location>
</feature>
<keyword evidence="7 10" id="KW-0472">Membrane</keyword>
<organism evidence="11 12">
    <name type="scientific">Parafannyhessea umbonata</name>
    <dbReference type="NCBI Taxonomy" id="604330"/>
    <lineage>
        <taxon>Bacteria</taxon>
        <taxon>Bacillati</taxon>
        <taxon>Actinomycetota</taxon>
        <taxon>Coriobacteriia</taxon>
        <taxon>Coriobacteriales</taxon>
        <taxon>Atopobiaceae</taxon>
        <taxon>Parafannyhessea</taxon>
    </lineage>
</organism>
<evidence type="ECO:0000256" key="2">
    <source>
        <dbReference type="ARBA" id="ARBA00022516"/>
    </source>
</evidence>
<dbReference type="EMBL" id="FNWT01000002">
    <property type="protein sequence ID" value="SEH43001.1"/>
    <property type="molecule type" value="Genomic_DNA"/>
</dbReference>
<comment type="pathway">
    <text evidence="10">Lipid metabolism; phospholipid metabolism.</text>
</comment>
<dbReference type="PANTHER" id="PTHR30309">
    <property type="entry name" value="INNER MEMBRANE PROTEIN YGIH"/>
    <property type="match status" value="1"/>
</dbReference>
<name>A0A1H6I3J2_9ACTN</name>
<comment type="caution">
    <text evidence="10">Lacks conserved residue(s) required for the propagation of feature annotation.</text>
</comment>
<comment type="caution">
    <text evidence="11">The sequence shown here is derived from an EMBL/GenBank/DDBJ whole genome shotgun (WGS) entry which is preliminary data.</text>
</comment>
<evidence type="ECO:0000256" key="6">
    <source>
        <dbReference type="ARBA" id="ARBA00023098"/>
    </source>
</evidence>
<keyword evidence="2 10" id="KW-0444">Lipid biosynthesis</keyword>
<dbReference type="PANTHER" id="PTHR30309:SF0">
    <property type="entry name" value="GLYCEROL-3-PHOSPHATE ACYLTRANSFERASE-RELATED"/>
    <property type="match status" value="1"/>
</dbReference>
<comment type="subcellular location">
    <subcellularLocation>
        <location evidence="10">Cell membrane</location>
        <topology evidence="10">Multi-pass membrane protein</topology>
    </subcellularLocation>
</comment>
<evidence type="ECO:0000256" key="7">
    <source>
        <dbReference type="ARBA" id="ARBA00023136"/>
    </source>
</evidence>
<dbReference type="InterPro" id="IPR003811">
    <property type="entry name" value="G3P_acylTferase_PlsY"/>
</dbReference>
<comment type="similarity">
    <text evidence="10">Belongs to the PlsY family.</text>
</comment>
<proteinExistence type="inferred from homology"/>
<dbReference type="GO" id="GO:0016746">
    <property type="term" value="F:acyltransferase activity"/>
    <property type="evidence" value="ECO:0007669"/>
    <property type="project" value="UniProtKB-KW"/>
</dbReference>
<dbReference type="Proteomes" id="UP000199135">
    <property type="component" value="Unassembled WGS sequence"/>
</dbReference>
<evidence type="ECO:0000256" key="10">
    <source>
        <dbReference type="HAMAP-Rule" id="MF_01043"/>
    </source>
</evidence>
<evidence type="ECO:0000256" key="5">
    <source>
        <dbReference type="ARBA" id="ARBA00022989"/>
    </source>
</evidence>
<keyword evidence="1 10" id="KW-1003">Cell membrane</keyword>
<protein>
    <recommendedName>
        <fullName evidence="10">Glycerol-3-phosphate acyltransferase</fullName>
    </recommendedName>
    <alternativeName>
        <fullName evidence="10">Acyl-PO4 G3P acyltransferase</fullName>
    </alternativeName>
    <alternativeName>
        <fullName evidence="10">Acyl-phosphate--glycerol-3-phosphate acyltransferase</fullName>
    </alternativeName>
    <alternativeName>
        <fullName evidence="10">G3P acyltransferase</fullName>
        <shortName evidence="10">GPAT</shortName>
        <ecNumber evidence="10">2.3.1.275</ecNumber>
    </alternativeName>
    <alternativeName>
        <fullName evidence="10">Lysophosphatidic acid synthase</fullName>
        <shortName evidence="10">LPA synthase</shortName>
    </alternativeName>
</protein>
<keyword evidence="11" id="KW-0012">Acyltransferase</keyword>
<evidence type="ECO:0000256" key="1">
    <source>
        <dbReference type="ARBA" id="ARBA00022475"/>
    </source>
</evidence>
<keyword evidence="5 10" id="KW-1133">Transmembrane helix</keyword>
<comment type="subunit">
    <text evidence="10">Probably interacts with PlsX.</text>
</comment>
<accession>A0A1H6I3J2</accession>
<dbReference type="Pfam" id="PF02660">
    <property type="entry name" value="G3P_acyltransf"/>
    <property type="match status" value="1"/>
</dbReference>
<dbReference type="HAMAP" id="MF_01043">
    <property type="entry name" value="PlsY"/>
    <property type="match status" value="1"/>
</dbReference>
<feature type="transmembrane region" description="Helical" evidence="10">
    <location>
        <begin position="120"/>
        <end position="141"/>
    </location>
</feature>
<evidence type="ECO:0000256" key="3">
    <source>
        <dbReference type="ARBA" id="ARBA00022679"/>
    </source>
</evidence>
<reference evidence="11 12" key="1">
    <citation type="submission" date="2016-10" db="EMBL/GenBank/DDBJ databases">
        <authorList>
            <person name="Varghese N."/>
            <person name="Submissions S."/>
        </authorList>
    </citation>
    <scope>NUCLEOTIDE SEQUENCE [LARGE SCALE GENOMIC DNA]</scope>
    <source>
        <strain evidence="11 12">WCP15</strain>
    </source>
</reference>
<keyword evidence="9 10" id="KW-1208">Phospholipid metabolism</keyword>
<keyword evidence="8 10" id="KW-0594">Phospholipid biosynthesis</keyword>
<comment type="function">
    <text evidence="10">Catalyzes the transfer of an acyl group from acyl-phosphate (acyl-PO(4)) to glycerol-3-phosphate (G3P) to form lysophosphatidic acid (LPA). This enzyme utilizes acyl-phosphate as fatty acyl donor, but not acyl-CoA or acyl-ACP.</text>
</comment>
<dbReference type="RefSeq" id="WP_078687005.1">
    <property type="nucleotide sequence ID" value="NZ_FNWT01000002.1"/>
</dbReference>
<evidence type="ECO:0000313" key="12">
    <source>
        <dbReference type="Proteomes" id="UP000199135"/>
    </source>
</evidence>
<keyword evidence="4 10" id="KW-0812">Transmembrane</keyword>
<gene>
    <name evidence="10" type="primary">plsY</name>
    <name evidence="11" type="ORF">SAMN05216447_102122</name>
</gene>
<evidence type="ECO:0000256" key="8">
    <source>
        <dbReference type="ARBA" id="ARBA00023209"/>
    </source>
</evidence>
<sequence>MLIACLLVGYLLGSFLTAEVVCRVVAHRSAFEVGEGNPGMASVGRELGAKAGACVLAGDILKTVAAWAAAQLLCPADAQVAGLLATLGATVGHNHPFWHRFRGGKGVATTCSAIILASPALGVAASLAGLAVVVLSGYLCWGALAIPVAFTLLTLATGAAPAVVVASAILAALMAKAHANAMSEALAGTRRRASISTKFWDRVRRR</sequence>
<keyword evidence="3 10" id="KW-0808">Transferase</keyword>
<keyword evidence="12" id="KW-1185">Reference proteome</keyword>
<comment type="catalytic activity">
    <reaction evidence="10">
        <text>an acyl phosphate + sn-glycerol 3-phosphate = a 1-acyl-sn-glycero-3-phosphate + phosphate</text>
        <dbReference type="Rhea" id="RHEA:34075"/>
        <dbReference type="ChEBI" id="CHEBI:43474"/>
        <dbReference type="ChEBI" id="CHEBI:57597"/>
        <dbReference type="ChEBI" id="CHEBI:57970"/>
        <dbReference type="ChEBI" id="CHEBI:59918"/>
        <dbReference type="EC" id="2.3.1.275"/>
    </reaction>
</comment>